<dbReference type="InterPro" id="IPR016477">
    <property type="entry name" value="Fructo-/Ketosamine-3-kinase"/>
</dbReference>
<dbReference type="EMBL" id="PKSG01001093">
    <property type="protein sequence ID" value="POR31145.1"/>
    <property type="molecule type" value="Genomic_DNA"/>
</dbReference>
<evidence type="ECO:0000256" key="2">
    <source>
        <dbReference type="ARBA" id="ARBA00048655"/>
    </source>
</evidence>
<keyword evidence="4" id="KW-1185">Reference proteome</keyword>
<dbReference type="Pfam" id="PF03881">
    <property type="entry name" value="Fructosamin_kin"/>
    <property type="match status" value="1"/>
</dbReference>
<proteinExistence type="predicted"/>
<dbReference type="GO" id="GO:0102193">
    <property type="term" value="F:protein-ribulosamine 3-kinase activity"/>
    <property type="evidence" value="ECO:0007669"/>
    <property type="project" value="UniProtKB-EC"/>
</dbReference>
<dbReference type="PANTHER" id="PTHR12149">
    <property type="entry name" value="FRUCTOSAMINE 3 KINASE-RELATED PROTEIN"/>
    <property type="match status" value="1"/>
</dbReference>
<evidence type="ECO:0000313" key="4">
    <source>
        <dbReference type="Proteomes" id="UP000237481"/>
    </source>
</evidence>
<name>A0A2S4KM20_9HYPO</name>
<sequence length="354" mass="39832">MPLDIPQRKTGPLTAIEGEFPVDEAVVALFPPNAFVLSADAHGDSAWTQTGKVMVEYPDGTLKTYFLKLALGEHGQTLLRGEFTAIDTLNTLIPGLVPVPLAWGKYSFSPPETYFFIQDFRDMDMSLPKPSKLIPRVVQMHSLTSPNGKFGFPVTTSDGIAPHINDWEDNWTHFFTRLMRKSIELNKELNTDWPEFNLAAERLLAVVIPRLLDHLREDRGPVMPRLIHGDLRGGNIGTDEETGEIIFFDAGSFYAHNELDIATWRRYGLQNLGRRYVDEYNSIFPPAEPEAEFDDRSRLYSLKFDLNHSSGHPGDTARDVAFNNMVYLCCKYASGEGLPDYEPTKDPSSGLAYI</sequence>
<gene>
    <name evidence="3" type="ORF">TPAR_08653</name>
</gene>
<dbReference type="AlphaFoldDB" id="A0A2S4KM20"/>
<comment type="caution">
    <text evidence="3">The sequence shown here is derived from an EMBL/GenBank/DDBJ whole genome shotgun (WGS) entry which is preliminary data.</text>
</comment>
<protein>
    <recommendedName>
        <fullName evidence="1">protein-ribulosamine 3-kinase</fullName>
        <ecNumber evidence="1">2.7.1.172</ecNumber>
    </recommendedName>
</protein>
<dbReference type="Gene3D" id="3.90.1200.10">
    <property type="match status" value="1"/>
</dbReference>
<dbReference type="EC" id="2.7.1.172" evidence="1"/>
<comment type="catalytic activity">
    <reaction evidence="2">
        <text>N(6)-D-ribulosyl-L-lysyl-[protein] + ATP = N(6)-(3-O-phospho-D-ribulosyl)-L-lysyl-[protein] + ADP + H(+)</text>
        <dbReference type="Rhea" id="RHEA:48432"/>
        <dbReference type="Rhea" id="RHEA-COMP:12103"/>
        <dbReference type="Rhea" id="RHEA-COMP:12104"/>
        <dbReference type="ChEBI" id="CHEBI:15378"/>
        <dbReference type="ChEBI" id="CHEBI:30616"/>
        <dbReference type="ChEBI" id="CHEBI:90418"/>
        <dbReference type="ChEBI" id="CHEBI:90420"/>
        <dbReference type="ChEBI" id="CHEBI:456216"/>
        <dbReference type="EC" id="2.7.1.172"/>
    </reaction>
    <physiologicalReaction direction="left-to-right" evidence="2">
        <dbReference type="Rhea" id="RHEA:48433"/>
    </physiologicalReaction>
</comment>
<reference evidence="3 4" key="1">
    <citation type="submission" date="2018-01" db="EMBL/GenBank/DDBJ databases">
        <title>Harnessing the power of phylogenomics to disentangle the directionality and signatures of interkingdom host jumping in the parasitic fungal genus Tolypocladium.</title>
        <authorList>
            <person name="Quandt C.A."/>
            <person name="Patterson W."/>
            <person name="Spatafora J.W."/>
        </authorList>
    </citation>
    <scope>NUCLEOTIDE SEQUENCE [LARGE SCALE GENOMIC DNA]</scope>
    <source>
        <strain evidence="3 4">NRBC 100945</strain>
    </source>
</reference>
<organism evidence="3 4">
    <name type="scientific">Tolypocladium paradoxum</name>
    <dbReference type="NCBI Taxonomy" id="94208"/>
    <lineage>
        <taxon>Eukaryota</taxon>
        <taxon>Fungi</taxon>
        <taxon>Dikarya</taxon>
        <taxon>Ascomycota</taxon>
        <taxon>Pezizomycotina</taxon>
        <taxon>Sordariomycetes</taxon>
        <taxon>Hypocreomycetidae</taxon>
        <taxon>Hypocreales</taxon>
        <taxon>Ophiocordycipitaceae</taxon>
        <taxon>Tolypocladium</taxon>
    </lineage>
</organism>
<dbReference type="Proteomes" id="UP000237481">
    <property type="component" value="Unassembled WGS sequence"/>
</dbReference>
<dbReference type="PANTHER" id="PTHR12149:SF8">
    <property type="entry name" value="PROTEIN-RIBULOSAMINE 3-KINASE"/>
    <property type="match status" value="1"/>
</dbReference>
<accession>A0A2S4KM20</accession>
<dbReference type="SUPFAM" id="SSF56112">
    <property type="entry name" value="Protein kinase-like (PK-like)"/>
    <property type="match status" value="1"/>
</dbReference>
<dbReference type="InterPro" id="IPR011009">
    <property type="entry name" value="Kinase-like_dom_sf"/>
</dbReference>
<evidence type="ECO:0000256" key="1">
    <source>
        <dbReference type="ARBA" id="ARBA00011961"/>
    </source>
</evidence>
<evidence type="ECO:0000313" key="3">
    <source>
        <dbReference type="EMBL" id="POR31145.1"/>
    </source>
</evidence>
<dbReference type="OrthoDB" id="5772781at2759"/>